<sequence length="316" mass="34908">MSQPQSLPAALKTLANYRAHSTRASQDVLLKSRAILKDARALASMGDEVWAYIEQVFLAAVDAGRLDVADECLHKLSDKFPGSTRVDILAGIRIEASESPEVALKFYDDILKEDSANAAVWKRRISVLRRSGKVDRAVEELKEYLDTFYNDLEAWVELADIYSSHYQYSSALASLSHTLLLAPQNPFYTLQFAETAYTANDVPLAFKMFSVCIEIAERDLDPEETGKSKGKGKGLVDDIGSDENAGMGIATRAWYGVKLCTRILLSSSPSSSSDTPLPKRKTLELMDQLATERILATYSANDGKRIGNVRAWLGRS</sequence>
<comment type="similarity">
    <text evidence="4">Belongs to the EMC2 family.</text>
</comment>
<name>A0ABR2ZZW8_9AGAR</name>
<proteinExistence type="inferred from homology"/>
<evidence type="ECO:0000256" key="1">
    <source>
        <dbReference type="ARBA" id="ARBA00022737"/>
    </source>
</evidence>
<evidence type="ECO:0000256" key="3">
    <source>
        <dbReference type="PROSITE-ProRule" id="PRU00339"/>
    </source>
</evidence>
<dbReference type="PROSITE" id="PS50005">
    <property type="entry name" value="TPR"/>
    <property type="match status" value="1"/>
</dbReference>
<dbReference type="EMBL" id="JBBXMP010000031">
    <property type="protein sequence ID" value="KAL0066880.1"/>
    <property type="molecule type" value="Genomic_DNA"/>
</dbReference>
<dbReference type="Proteomes" id="UP001437256">
    <property type="component" value="Unassembled WGS sequence"/>
</dbReference>
<comment type="function">
    <text evidence="4">Part of the endoplasmic reticulum membrane protein complex (EMC) that enables the energy-independent insertion into endoplasmic reticulum membranes of newly synthesized membrane proteins.</text>
</comment>
<feature type="repeat" description="TPR" evidence="3">
    <location>
        <begin position="152"/>
        <end position="185"/>
    </location>
</feature>
<protein>
    <recommendedName>
        <fullName evidence="4">ER membrane protein complex subunit 2</fullName>
    </recommendedName>
</protein>
<comment type="subunit">
    <text evidence="4">Component of the ER membrane protein complex (EMC).</text>
</comment>
<organism evidence="6 7">
    <name type="scientific">Marasmius tenuissimus</name>
    <dbReference type="NCBI Taxonomy" id="585030"/>
    <lineage>
        <taxon>Eukaryota</taxon>
        <taxon>Fungi</taxon>
        <taxon>Dikarya</taxon>
        <taxon>Basidiomycota</taxon>
        <taxon>Agaricomycotina</taxon>
        <taxon>Agaricomycetes</taxon>
        <taxon>Agaricomycetidae</taxon>
        <taxon>Agaricales</taxon>
        <taxon>Marasmiineae</taxon>
        <taxon>Marasmiaceae</taxon>
        <taxon>Marasmius</taxon>
    </lineage>
</organism>
<evidence type="ECO:0000313" key="6">
    <source>
        <dbReference type="EMBL" id="KAL0066880.1"/>
    </source>
</evidence>
<reference evidence="6 7" key="1">
    <citation type="submission" date="2024-05" db="EMBL/GenBank/DDBJ databases">
        <title>A draft genome resource for the thread blight pathogen Marasmius tenuissimus strain MS-2.</title>
        <authorList>
            <person name="Yulfo-Soto G.E."/>
            <person name="Baruah I.K."/>
            <person name="Amoako-Attah I."/>
            <person name="Bukari Y."/>
            <person name="Meinhardt L.W."/>
            <person name="Bailey B.A."/>
            <person name="Cohen S.P."/>
        </authorList>
    </citation>
    <scope>NUCLEOTIDE SEQUENCE [LARGE SCALE GENOMIC DNA]</scope>
    <source>
        <strain evidence="6 7">MS-2</strain>
    </source>
</reference>
<keyword evidence="1" id="KW-0677">Repeat</keyword>
<comment type="caution">
    <text evidence="6">The sequence shown here is derived from an EMBL/GenBank/DDBJ whole genome shotgun (WGS) entry which is preliminary data.</text>
</comment>
<dbReference type="SUPFAM" id="SSF48452">
    <property type="entry name" value="TPR-like"/>
    <property type="match status" value="1"/>
</dbReference>
<dbReference type="PANTHER" id="PTHR12760">
    <property type="entry name" value="TETRATRICOPEPTIDE REPEAT PROTEIN"/>
    <property type="match status" value="1"/>
</dbReference>
<gene>
    <name evidence="6" type="primary">oca3</name>
    <name evidence="6" type="ORF">AAF712_006075</name>
</gene>
<keyword evidence="7" id="KW-1185">Reference proteome</keyword>
<comment type="subcellular location">
    <subcellularLocation>
        <location evidence="4">Endoplasmic reticulum membrane</location>
        <topology evidence="4">Peripheral membrane protein</topology>
        <orientation evidence="4">Cytoplasmic side</orientation>
    </subcellularLocation>
</comment>
<dbReference type="InterPro" id="IPR039856">
    <property type="entry name" value="EMC2-like"/>
</dbReference>
<dbReference type="InterPro" id="IPR055217">
    <property type="entry name" value="TPR_EMC2"/>
</dbReference>
<dbReference type="Pfam" id="PF22890">
    <property type="entry name" value="TPR_EMC2"/>
    <property type="match status" value="1"/>
</dbReference>
<dbReference type="InterPro" id="IPR019734">
    <property type="entry name" value="TPR_rpt"/>
</dbReference>
<evidence type="ECO:0000313" key="7">
    <source>
        <dbReference type="Proteomes" id="UP001437256"/>
    </source>
</evidence>
<accession>A0ABR2ZZW8</accession>
<keyword evidence="4" id="KW-0256">Endoplasmic reticulum</keyword>
<feature type="domain" description="EMC2 TPR-like" evidence="5">
    <location>
        <begin position="91"/>
        <end position="197"/>
    </location>
</feature>
<dbReference type="InterPro" id="IPR011990">
    <property type="entry name" value="TPR-like_helical_dom_sf"/>
</dbReference>
<evidence type="ECO:0000259" key="5">
    <source>
        <dbReference type="Pfam" id="PF22890"/>
    </source>
</evidence>
<keyword evidence="4" id="KW-0472">Membrane</keyword>
<evidence type="ECO:0000256" key="4">
    <source>
        <dbReference type="RuleBase" id="RU367091"/>
    </source>
</evidence>
<dbReference type="Gene3D" id="1.25.40.10">
    <property type="entry name" value="Tetratricopeptide repeat domain"/>
    <property type="match status" value="1"/>
</dbReference>
<evidence type="ECO:0000256" key="2">
    <source>
        <dbReference type="ARBA" id="ARBA00022803"/>
    </source>
</evidence>
<keyword evidence="2 3" id="KW-0802">TPR repeat</keyword>